<keyword evidence="10" id="KW-1185">Reference proteome</keyword>
<name>A0A194AHM5_9BACT</name>
<dbReference type="Gene3D" id="1.10.3210.10">
    <property type="entry name" value="Hypothetical protein af1432"/>
    <property type="match status" value="1"/>
</dbReference>
<evidence type="ECO:0000256" key="4">
    <source>
        <dbReference type="ARBA" id="ARBA00011738"/>
    </source>
</evidence>
<dbReference type="GO" id="GO:0005737">
    <property type="term" value="C:cytoplasm"/>
    <property type="evidence" value="ECO:0007669"/>
    <property type="project" value="TreeGrafter"/>
</dbReference>
<evidence type="ECO:0000256" key="6">
    <source>
        <dbReference type="ARBA" id="ARBA00022723"/>
    </source>
</evidence>
<comment type="cofactor">
    <cofactor evidence="2">
        <name>Mn(2+)</name>
        <dbReference type="ChEBI" id="CHEBI:29035"/>
    </cofactor>
</comment>
<feature type="domain" description="HD/PDEase" evidence="8">
    <location>
        <begin position="33"/>
        <end position="151"/>
    </location>
</feature>
<dbReference type="SUPFAM" id="SSF109604">
    <property type="entry name" value="HD-domain/PDEase-like"/>
    <property type="match status" value="1"/>
</dbReference>
<evidence type="ECO:0000259" key="8">
    <source>
        <dbReference type="SMART" id="SM00471"/>
    </source>
</evidence>
<dbReference type="STRING" id="1592317.DPF_1294"/>
<evidence type="ECO:0000256" key="2">
    <source>
        <dbReference type="ARBA" id="ARBA00001936"/>
    </source>
</evidence>
<dbReference type="OrthoDB" id="9796032at2"/>
<dbReference type="RefSeq" id="WP_069858210.1">
    <property type="nucleotide sequence ID" value="NZ_BDFE01000015.1"/>
</dbReference>
<comment type="caution">
    <text evidence="9">The sequence shown here is derived from an EMBL/GenBank/DDBJ whole genome shotgun (WGS) entry which is preliminary data.</text>
</comment>
<dbReference type="EMBL" id="BDFE01000015">
    <property type="protein sequence ID" value="GAU08581.1"/>
    <property type="molecule type" value="Genomic_DNA"/>
</dbReference>
<gene>
    <name evidence="9" type="ORF">DPF_1294</name>
</gene>
<protein>
    <recommendedName>
        <fullName evidence="5">5'-deoxynucleotidase</fullName>
        <ecNumber evidence="5">3.1.3.89</ecNumber>
    </recommendedName>
</protein>
<evidence type="ECO:0000256" key="1">
    <source>
        <dbReference type="ARBA" id="ARBA00001638"/>
    </source>
</evidence>
<dbReference type="SMART" id="SM00471">
    <property type="entry name" value="HDc"/>
    <property type="match status" value="1"/>
</dbReference>
<proteinExistence type="predicted"/>
<accession>A0A194AHM5</accession>
<dbReference type="InterPro" id="IPR003607">
    <property type="entry name" value="HD/PDEase_dom"/>
</dbReference>
<evidence type="ECO:0000256" key="7">
    <source>
        <dbReference type="ARBA" id="ARBA00022801"/>
    </source>
</evidence>
<evidence type="ECO:0000256" key="5">
    <source>
        <dbReference type="ARBA" id="ARBA00012964"/>
    </source>
</evidence>
<sequence>MDNERFTRQIDFLLELDKLKDVRRQSRIRPSLRRENSAEHSWHIALMALVLGQDYGEDVDLFRVVTMLLLHDIVEIDAGDTYAYDPEGYKDKEAREQAAAERIFGLLPHDQTQALRNLWEEFEQGQTREARFAHSMDRLMPLLHNYYSQGTTWKTHGTLKSQVQKRMAKIREASPELWQFAEDIIDKAVRQGFLAEG</sequence>
<dbReference type="GO" id="GO:0046872">
    <property type="term" value="F:metal ion binding"/>
    <property type="evidence" value="ECO:0007669"/>
    <property type="project" value="UniProtKB-KW"/>
</dbReference>
<dbReference type="InterPro" id="IPR039356">
    <property type="entry name" value="YfbR/HDDC2"/>
</dbReference>
<dbReference type="AlphaFoldDB" id="A0A194AHM5"/>
<reference evidence="10" key="1">
    <citation type="submission" date="2016-06" db="EMBL/GenBank/DDBJ databases">
        <title>Draft genome sequence of Desulfoplanes formicivorans strain Pf12B.</title>
        <authorList>
            <person name="Watanabe M."/>
            <person name="Kojima H."/>
            <person name="Fukui M."/>
        </authorList>
    </citation>
    <scope>NUCLEOTIDE SEQUENCE [LARGE SCALE GENOMIC DNA]</scope>
    <source>
        <strain evidence="10">Pf12B</strain>
    </source>
</reference>
<dbReference type="Pfam" id="PF13023">
    <property type="entry name" value="HD_3"/>
    <property type="match status" value="1"/>
</dbReference>
<comment type="subunit">
    <text evidence="4">Homodimer.</text>
</comment>
<comment type="catalytic activity">
    <reaction evidence="1">
        <text>a 2'-deoxyribonucleoside 5'-phosphate + H2O = a 2'-deoxyribonucleoside + phosphate</text>
        <dbReference type="Rhea" id="RHEA:36167"/>
        <dbReference type="ChEBI" id="CHEBI:15377"/>
        <dbReference type="ChEBI" id="CHEBI:18274"/>
        <dbReference type="ChEBI" id="CHEBI:43474"/>
        <dbReference type="ChEBI" id="CHEBI:65317"/>
        <dbReference type="EC" id="3.1.3.89"/>
    </reaction>
</comment>
<keyword evidence="7 9" id="KW-0378">Hydrolase</keyword>
<dbReference type="InterPro" id="IPR006674">
    <property type="entry name" value="HD_domain"/>
</dbReference>
<dbReference type="GO" id="GO:0002953">
    <property type="term" value="F:5'-deoxynucleotidase activity"/>
    <property type="evidence" value="ECO:0007669"/>
    <property type="project" value="UniProtKB-EC"/>
</dbReference>
<evidence type="ECO:0000313" key="10">
    <source>
        <dbReference type="Proteomes" id="UP000095200"/>
    </source>
</evidence>
<evidence type="ECO:0000256" key="3">
    <source>
        <dbReference type="ARBA" id="ARBA00001941"/>
    </source>
</evidence>
<dbReference type="PANTHER" id="PTHR11845:SF13">
    <property type="entry name" value="5'-DEOXYNUCLEOTIDASE HDDC2"/>
    <property type="match status" value="1"/>
</dbReference>
<keyword evidence="6" id="KW-0479">Metal-binding</keyword>
<evidence type="ECO:0000313" key="9">
    <source>
        <dbReference type="EMBL" id="GAU08581.1"/>
    </source>
</evidence>
<dbReference type="PANTHER" id="PTHR11845">
    <property type="entry name" value="5'-DEOXYNUCLEOTIDASE HDDC2"/>
    <property type="match status" value="1"/>
</dbReference>
<dbReference type="Proteomes" id="UP000095200">
    <property type="component" value="Unassembled WGS sequence"/>
</dbReference>
<organism evidence="9 10">
    <name type="scientific">Desulfoplanes formicivorans</name>
    <dbReference type="NCBI Taxonomy" id="1592317"/>
    <lineage>
        <taxon>Bacteria</taxon>
        <taxon>Pseudomonadati</taxon>
        <taxon>Thermodesulfobacteriota</taxon>
        <taxon>Desulfovibrionia</taxon>
        <taxon>Desulfovibrionales</taxon>
        <taxon>Desulfoplanaceae</taxon>
        <taxon>Desulfoplanes</taxon>
    </lineage>
</organism>
<comment type="cofactor">
    <cofactor evidence="3">
        <name>Co(2+)</name>
        <dbReference type="ChEBI" id="CHEBI:48828"/>
    </cofactor>
</comment>
<dbReference type="EC" id="3.1.3.89" evidence="5"/>